<dbReference type="SUPFAM" id="SSF53041">
    <property type="entry name" value="Resolvase-like"/>
    <property type="match status" value="1"/>
</dbReference>
<sequence length="185" mass="20709">MAVIGYQRVSSVGQNEQRQLDGIHIDEMFTDKASGKDANRPQLQAAIRYARKGDTFTVHSMDRLARNIIDLRTIVEELNGKGATVRFIKENLEFTGEDSPMSNLLLNMLGAVAEFERSMIKERQAEGIAIAKAEGKYKGRKPSLSPEQIQQVRQLKAEGESISTIAKQFGVSRPSIYRALERLRA</sequence>
<dbReference type="InterPro" id="IPR006119">
    <property type="entry name" value="Resolv_N"/>
</dbReference>
<dbReference type="AlphaFoldDB" id="A0AAU8PYK4"/>
<evidence type="ECO:0000313" key="3">
    <source>
        <dbReference type="EMBL" id="AFK17266.1"/>
    </source>
</evidence>
<dbReference type="CDD" id="cd03768">
    <property type="entry name" value="SR_ResInv"/>
    <property type="match status" value="1"/>
</dbReference>
<feature type="domain" description="Resolvase/invertase-type recombinase catalytic" evidence="2">
    <location>
        <begin position="2"/>
        <end position="135"/>
    </location>
</feature>
<dbReference type="PANTHER" id="PTHR30461:SF26">
    <property type="entry name" value="RESOLVASE HOMOLOG YNEB"/>
    <property type="match status" value="1"/>
</dbReference>
<dbReference type="GO" id="GO:0003677">
    <property type="term" value="F:DNA binding"/>
    <property type="evidence" value="ECO:0007669"/>
    <property type="project" value="InterPro"/>
</dbReference>
<evidence type="ECO:0000313" key="4">
    <source>
        <dbReference type="Proteomes" id="UP000006465"/>
    </source>
</evidence>
<dbReference type="Gene3D" id="1.10.10.60">
    <property type="entry name" value="Homeodomain-like"/>
    <property type="match status" value="1"/>
</dbReference>
<proteinExistence type="inferred from homology"/>
<dbReference type="CDD" id="cd00569">
    <property type="entry name" value="HTH_Hin_like"/>
    <property type="match status" value="1"/>
</dbReference>
<dbReference type="InterPro" id="IPR050639">
    <property type="entry name" value="SSR_resolvase"/>
</dbReference>
<dbReference type="SMART" id="SM00857">
    <property type="entry name" value="Resolvase"/>
    <property type="match status" value="1"/>
</dbReference>
<dbReference type="EMBL" id="CP003540">
    <property type="protein sequence ID" value="AFK17266.1"/>
    <property type="molecule type" value="Genomic_DNA"/>
</dbReference>
<dbReference type="RefSeq" id="WP_014733042.1">
    <property type="nucleotide sequence ID" value="NC_017945.3"/>
</dbReference>
<dbReference type="Pfam" id="PF02796">
    <property type="entry name" value="HTH_7"/>
    <property type="match status" value="1"/>
</dbReference>
<evidence type="ECO:0000259" key="2">
    <source>
        <dbReference type="PROSITE" id="PS51736"/>
    </source>
</evidence>
<organism evidence="3 4">
    <name type="scientific">Corynebacterium pseudotuberculosis 258</name>
    <dbReference type="NCBI Taxonomy" id="1168865"/>
    <lineage>
        <taxon>Bacteria</taxon>
        <taxon>Bacillati</taxon>
        <taxon>Actinomycetota</taxon>
        <taxon>Actinomycetes</taxon>
        <taxon>Mycobacteriales</taxon>
        <taxon>Corynebacteriaceae</taxon>
        <taxon>Corynebacterium</taxon>
    </lineage>
</organism>
<dbReference type="Pfam" id="PF00239">
    <property type="entry name" value="Resolvase"/>
    <property type="match status" value="1"/>
</dbReference>
<dbReference type="InterPro" id="IPR036162">
    <property type="entry name" value="Resolvase-like_N_sf"/>
</dbReference>
<dbReference type="PROSITE" id="PS51736">
    <property type="entry name" value="RECOMBINASES_3"/>
    <property type="match status" value="1"/>
</dbReference>
<dbReference type="Gene3D" id="3.40.50.1390">
    <property type="entry name" value="Resolvase, N-terminal catalytic domain"/>
    <property type="match status" value="1"/>
</dbReference>
<dbReference type="GO" id="GO:0000150">
    <property type="term" value="F:DNA strand exchange activity"/>
    <property type="evidence" value="ECO:0007669"/>
    <property type="project" value="InterPro"/>
</dbReference>
<dbReference type="SUPFAM" id="SSF46689">
    <property type="entry name" value="Homeodomain-like"/>
    <property type="match status" value="1"/>
</dbReference>
<evidence type="ECO:0000256" key="1">
    <source>
        <dbReference type="ARBA" id="ARBA00009913"/>
    </source>
</evidence>
<reference evidence="3 4" key="1">
    <citation type="journal article" date="2013" name="J. Biotechnol.">
        <title>Genome sequence of Corynebacterium pseudotuberculosis biovar equi strain 258 and prediction of antigenic targets to improve biotechnological vaccine production.</title>
        <authorList>
            <person name="Soares S.C."/>
            <person name="Trost E."/>
            <person name="Ramos R.T."/>
            <person name="Carneiro A.R."/>
            <person name="Santos A.R."/>
            <person name="Pinto A.C."/>
            <person name="Barbosa E."/>
            <person name="Aburjaile F."/>
            <person name="Ali A."/>
            <person name="Diniz C.A."/>
            <person name="Hassan S.S."/>
            <person name="Fiaux K."/>
            <person name="Guimaraes L.C."/>
            <person name="Bakhtiar S.M."/>
            <person name="Pereira U."/>
            <person name="Almeida S.S."/>
            <person name="Abreu V.A."/>
            <person name="Rocha F.S."/>
            <person name="Dorella F.A."/>
            <person name="Miyoshi A."/>
            <person name="Silva A."/>
            <person name="Azevedo V."/>
            <person name="Tauch A."/>
        </authorList>
    </citation>
    <scope>NUCLEOTIDE SEQUENCE [LARGE SCALE GENOMIC DNA]</scope>
    <source>
        <strain evidence="3 4">258</strain>
    </source>
</reference>
<protein>
    <submittedName>
        <fullName evidence="3">Helix-turn-helix domain-containing protein</fullName>
    </submittedName>
</protein>
<dbReference type="InterPro" id="IPR006120">
    <property type="entry name" value="Resolvase_HTH_dom"/>
</dbReference>
<dbReference type="PANTHER" id="PTHR30461">
    <property type="entry name" value="DNA-INVERTASE FROM LAMBDOID PROPHAGE"/>
    <property type="match status" value="1"/>
</dbReference>
<accession>A0AAU8PYK4</accession>
<comment type="similarity">
    <text evidence="1">Belongs to the site-specific recombinase resolvase family.</text>
</comment>
<dbReference type="InterPro" id="IPR009057">
    <property type="entry name" value="Homeodomain-like_sf"/>
</dbReference>
<dbReference type="Proteomes" id="UP000006465">
    <property type="component" value="Chromosome"/>
</dbReference>
<gene>
    <name evidence="3" type="ORF">CP258_08370</name>
</gene>
<name>A0AAU8PYK4_CORPS</name>
<dbReference type="KEGG" id="coe:CP258_08370"/>